<proteinExistence type="predicted"/>
<accession>A0A8J2J6T8</accession>
<gene>
    <name evidence="1" type="ORF">AFUS01_LOCUS3348</name>
</gene>
<protein>
    <submittedName>
        <fullName evidence="1">Uncharacterized protein</fullName>
    </submittedName>
</protein>
<dbReference type="EMBL" id="CAJVCH010020090">
    <property type="protein sequence ID" value="CAG7688343.1"/>
    <property type="molecule type" value="Genomic_DNA"/>
</dbReference>
<evidence type="ECO:0000313" key="1">
    <source>
        <dbReference type="EMBL" id="CAG7688343.1"/>
    </source>
</evidence>
<dbReference type="AlphaFoldDB" id="A0A8J2J6T8"/>
<organism evidence="1 2">
    <name type="scientific">Allacma fusca</name>
    <dbReference type="NCBI Taxonomy" id="39272"/>
    <lineage>
        <taxon>Eukaryota</taxon>
        <taxon>Metazoa</taxon>
        <taxon>Ecdysozoa</taxon>
        <taxon>Arthropoda</taxon>
        <taxon>Hexapoda</taxon>
        <taxon>Collembola</taxon>
        <taxon>Symphypleona</taxon>
        <taxon>Sminthuridae</taxon>
        <taxon>Allacma</taxon>
    </lineage>
</organism>
<keyword evidence="2" id="KW-1185">Reference proteome</keyword>
<dbReference type="Proteomes" id="UP000708208">
    <property type="component" value="Unassembled WGS sequence"/>
</dbReference>
<feature type="non-terminal residue" evidence="1">
    <location>
        <position position="104"/>
    </location>
</feature>
<sequence>MEHLDLHLHFRQRCVSHEPKDDDHFTIAFINPDVYKDALSLFKIEQIPEHTTITIDLMATSMSTRDKLKEPEEDRIKAVRIMQKNLIEDLAEIRELGIAPQKEV</sequence>
<evidence type="ECO:0000313" key="2">
    <source>
        <dbReference type="Proteomes" id="UP000708208"/>
    </source>
</evidence>
<comment type="caution">
    <text evidence="1">The sequence shown here is derived from an EMBL/GenBank/DDBJ whole genome shotgun (WGS) entry which is preliminary data.</text>
</comment>
<name>A0A8J2J6T8_9HEXA</name>
<reference evidence="1" key="1">
    <citation type="submission" date="2021-06" db="EMBL/GenBank/DDBJ databases">
        <authorList>
            <person name="Hodson N. C."/>
            <person name="Mongue J. A."/>
            <person name="Jaron S. K."/>
        </authorList>
    </citation>
    <scope>NUCLEOTIDE SEQUENCE</scope>
</reference>